<dbReference type="PANTHER" id="PTHR10371:SF3">
    <property type="entry name" value="NADH DEHYDROGENASE [UBIQUINONE] FLAVOPROTEIN 2, MITOCHONDRIAL"/>
    <property type="match status" value="1"/>
</dbReference>
<dbReference type="InterPro" id="IPR036249">
    <property type="entry name" value="Thioredoxin-like_sf"/>
</dbReference>
<dbReference type="STRING" id="887898.HMPREF0551_0480"/>
<dbReference type="NCBIfam" id="TIGR01958">
    <property type="entry name" value="nuoE_fam"/>
    <property type="match status" value="1"/>
</dbReference>
<evidence type="ECO:0000256" key="7">
    <source>
        <dbReference type="ARBA" id="ARBA00047712"/>
    </source>
</evidence>
<dbReference type="GO" id="GO:0051537">
    <property type="term" value="F:2 iron, 2 sulfur cluster binding"/>
    <property type="evidence" value="ECO:0007669"/>
    <property type="project" value="UniProtKB-KW"/>
</dbReference>
<dbReference type="InterPro" id="IPR042128">
    <property type="entry name" value="NuoE_dom"/>
</dbReference>
<keyword evidence="3 8" id="KW-0479">Metal-binding</keyword>
<dbReference type="InterPro" id="IPR002023">
    <property type="entry name" value="NuoE-like"/>
</dbReference>
<protein>
    <submittedName>
        <fullName evidence="9">NADH dehydrogenase subunit E</fullName>
        <ecNumber evidence="9">1.6.99.5</ecNumber>
    </submittedName>
</protein>
<dbReference type="NCBIfam" id="NF005723">
    <property type="entry name" value="PRK07539.1-3"/>
    <property type="match status" value="1"/>
</dbReference>
<dbReference type="PROSITE" id="PS01099">
    <property type="entry name" value="COMPLEX1_24K"/>
    <property type="match status" value="1"/>
</dbReference>
<evidence type="ECO:0000256" key="5">
    <source>
        <dbReference type="ARBA" id="ARBA00023014"/>
    </source>
</evidence>
<dbReference type="EMBL" id="AEQP01000002">
    <property type="protein sequence ID" value="EFV95572.1"/>
    <property type="molecule type" value="Genomic_DNA"/>
</dbReference>
<dbReference type="eggNOG" id="COG1905">
    <property type="taxonomic scope" value="Bacteria"/>
</dbReference>
<evidence type="ECO:0000256" key="2">
    <source>
        <dbReference type="ARBA" id="ARBA00022714"/>
    </source>
</evidence>
<keyword evidence="4 8" id="KW-0408">Iron</keyword>
<reference evidence="9 10" key="1">
    <citation type="submission" date="2010-12" db="EMBL/GenBank/DDBJ databases">
        <authorList>
            <person name="Muzny D."/>
            <person name="Qin X."/>
            <person name="Deng J."/>
            <person name="Jiang H."/>
            <person name="Liu Y."/>
            <person name="Qu J."/>
            <person name="Song X.-Z."/>
            <person name="Zhang L."/>
            <person name="Thornton R."/>
            <person name="Coyle M."/>
            <person name="Francisco L."/>
            <person name="Jackson L."/>
            <person name="Javaid M."/>
            <person name="Korchina V."/>
            <person name="Kovar C."/>
            <person name="Mata R."/>
            <person name="Mathew T."/>
            <person name="Ngo R."/>
            <person name="Nguyen L."/>
            <person name="Nguyen N."/>
            <person name="Okwuonu G."/>
            <person name="Ongeri F."/>
            <person name="Pham C."/>
            <person name="Simmons D."/>
            <person name="Wilczek-Boney K."/>
            <person name="Hale W."/>
            <person name="Jakkamsetti A."/>
            <person name="Pham P."/>
            <person name="Ruth R."/>
            <person name="San Lucas F."/>
            <person name="Warren J."/>
            <person name="Zhang J."/>
            <person name="Zhao Z."/>
            <person name="Zhou C."/>
            <person name="Zhu D."/>
            <person name="Lee S."/>
            <person name="Bess C."/>
            <person name="Blankenburg K."/>
            <person name="Forbes L."/>
            <person name="Fu Q."/>
            <person name="Gubbala S."/>
            <person name="Hirani K."/>
            <person name="Jayaseelan J.C."/>
            <person name="Lara F."/>
            <person name="Munidasa M."/>
            <person name="Palculict T."/>
            <person name="Patil S."/>
            <person name="Pu L.-L."/>
            <person name="Saada N."/>
            <person name="Tang L."/>
            <person name="Weissenberger G."/>
            <person name="Zhu Y."/>
            <person name="Hemphill L."/>
            <person name="Shang Y."/>
            <person name="Youmans B."/>
            <person name="Ayvaz T."/>
            <person name="Ross M."/>
            <person name="Santibanez J."/>
            <person name="Aqrawi P."/>
            <person name="Gross S."/>
            <person name="Joshi V."/>
            <person name="Fowler G."/>
            <person name="Nazareth L."/>
            <person name="Reid J."/>
            <person name="Worley K."/>
            <person name="Petrosino J."/>
            <person name="Highlander S."/>
            <person name="Gibbs R."/>
        </authorList>
    </citation>
    <scope>NUCLEOTIDE SEQUENCE [LARGE SCALE GENOMIC DNA]</scope>
    <source>
        <strain evidence="9 10">ATCC 51599</strain>
    </source>
</reference>
<comment type="caution">
    <text evidence="9">The sequence shown here is derived from an EMBL/GenBank/DDBJ whole genome shotgun (WGS) entry which is preliminary data.</text>
</comment>
<dbReference type="FunFam" id="1.10.10.1590:FF:000001">
    <property type="entry name" value="NADH-quinone oxidoreductase subunit E"/>
    <property type="match status" value="1"/>
</dbReference>
<evidence type="ECO:0000256" key="3">
    <source>
        <dbReference type="ARBA" id="ARBA00022723"/>
    </source>
</evidence>
<dbReference type="InterPro" id="IPR041921">
    <property type="entry name" value="NuoE_N"/>
</dbReference>
<dbReference type="Gene3D" id="1.10.10.1590">
    <property type="entry name" value="NADH-quinone oxidoreductase subunit E"/>
    <property type="match status" value="1"/>
</dbReference>
<sequence>MTATKAIPVKRLLSAQAYQLIDREIAKYPADQKQSAVMGALTIAQDEVGWVSPAVIEDVADYLSMPPIAVYEVATFYNMYNLEEVGTWKIGVCTCLPCALREGDKAGEYLKQKLGIDFGETTPDGRFTLIETECLGSCADAPICLINDKRVESFMDNAKLDALIDELRNKERH</sequence>
<keyword evidence="5 8" id="KW-0411">Iron-sulfur</keyword>
<keyword evidence="9" id="KW-0560">Oxidoreductase</keyword>
<dbReference type="Gene3D" id="3.40.30.10">
    <property type="entry name" value="Glutaredoxin"/>
    <property type="match status" value="1"/>
</dbReference>
<comment type="similarity">
    <text evidence="1">Belongs to the complex I 24 kDa subunit family.</text>
</comment>
<dbReference type="RefSeq" id="WP_005672477.1">
    <property type="nucleotide sequence ID" value="NZ_CP146288.1"/>
</dbReference>
<comment type="cofactor">
    <cofactor evidence="8">
        <name>[2Fe-2S] cluster</name>
        <dbReference type="ChEBI" id="CHEBI:190135"/>
    </cofactor>
    <text evidence="8">Binds 1 [2Fe-2S] cluster.</text>
</comment>
<dbReference type="SUPFAM" id="SSF52833">
    <property type="entry name" value="Thioredoxin-like"/>
    <property type="match status" value="1"/>
</dbReference>
<feature type="binding site" evidence="8">
    <location>
        <position position="93"/>
    </location>
    <ligand>
        <name>[2Fe-2S] cluster</name>
        <dbReference type="ChEBI" id="CHEBI:190135"/>
    </ligand>
</feature>
<dbReference type="CDD" id="cd03064">
    <property type="entry name" value="TRX_Fd_NuoE"/>
    <property type="match status" value="1"/>
</dbReference>
<dbReference type="Proteomes" id="UP000011021">
    <property type="component" value="Unassembled WGS sequence"/>
</dbReference>
<keyword evidence="10" id="KW-1185">Reference proteome</keyword>
<dbReference type="EC" id="1.6.99.5" evidence="9"/>
<proteinExistence type="inferred from homology"/>
<name>E7RUW8_9BURK</name>
<evidence type="ECO:0000256" key="4">
    <source>
        <dbReference type="ARBA" id="ARBA00023004"/>
    </source>
</evidence>
<comment type="cofactor">
    <cofactor evidence="6">
        <name>[2Fe-2S] cluster</name>
        <dbReference type="ChEBI" id="CHEBI:190135"/>
    </cofactor>
</comment>
<keyword evidence="2 8" id="KW-0001">2Fe-2S</keyword>
<feature type="binding site" evidence="8">
    <location>
        <position position="134"/>
    </location>
    <ligand>
        <name>[2Fe-2S] cluster</name>
        <dbReference type="ChEBI" id="CHEBI:190135"/>
    </ligand>
</feature>
<dbReference type="Pfam" id="PF01257">
    <property type="entry name" value="2Fe-2S_thioredx"/>
    <property type="match status" value="1"/>
</dbReference>
<evidence type="ECO:0000256" key="6">
    <source>
        <dbReference type="ARBA" id="ARBA00034078"/>
    </source>
</evidence>
<comment type="catalytic activity">
    <reaction evidence="7">
        <text>a quinone + NADH + 5 H(+)(in) = a quinol + NAD(+) + 4 H(+)(out)</text>
        <dbReference type="Rhea" id="RHEA:57888"/>
        <dbReference type="ChEBI" id="CHEBI:15378"/>
        <dbReference type="ChEBI" id="CHEBI:24646"/>
        <dbReference type="ChEBI" id="CHEBI:57540"/>
        <dbReference type="ChEBI" id="CHEBI:57945"/>
        <dbReference type="ChEBI" id="CHEBI:132124"/>
    </reaction>
</comment>
<evidence type="ECO:0000256" key="1">
    <source>
        <dbReference type="ARBA" id="ARBA00010643"/>
    </source>
</evidence>
<dbReference type="PIRSF" id="PIRSF000216">
    <property type="entry name" value="NADH_DH_24kDa"/>
    <property type="match status" value="1"/>
</dbReference>
<evidence type="ECO:0000256" key="8">
    <source>
        <dbReference type="PIRSR" id="PIRSR000216-1"/>
    </source>
</evidence>
<dbReference type="HOGENOM" id="CLU_054362_2_0_4"/>
<feature type="binding site" evidence="8">
    <location>
        <position position="138"/>
    </location>
    <ligand>
        <name>[2Fe-2S] cluster</name>
        <dbReference type="ChEBI" id="CHEBI:190135"/>
    </ligand>
</feature>
<dbReference type="AlphaFoldDB" id="E7RUW8"/>
<dbReference type="PANTHER" id="PTHR10371">
    <property type="entry name" value="NADH DEHYDROGENASE UBIQUINONE FLAVOPROTEIN 2, MITOCHONDRIAL"/>
    <property type="match status" value="1"/>
</dbReference>
<dbReference type="GO" id="GO:0003954">
    <property type="term" value="F:NADH dehydrogenase activity"/>
    <property type="evidence" value="ECO:0007669"/>
    <property type="project" value="TreeGrafter"/>
</dbReference>
<gene>
    <name evidence="9" type="ORF">HMPREF0551_0480</name>
</gene>
<accession>E7RUW8</accession>
<evidence type="ECO:0000313" key="10">
    <source>
        <dbReference type="Proteomes" id="UP000011021"/>
    </source>
</evidence>
<evidence type="ECO:0000313" key="9">
    <source>
        <dbReference type="EMBL" id="EFV95572.1"/>
    </source>
</evidence>
<dbReference type="GO" id="GO:0046872">
    <property type="term" value="F:metal ion binding"/>
    <property type="evidence" value="ECO:0007669"/>
    <property type="project" value="UniProtKB-KW"/>
</dbReference>
<feature type="binding site" evidence="8">
    <location>
        <position position="98"/>
    </location>
    <ligand>
        <name>[2Fe-2S] cluster</name>
        <dbReference type="ChEBI" id="CHEBI:190135"/>
    </ligand>
</feature>
<organism evidence="9 10">
    <name type="scientific">Lautropia mirabilis ATCC 51599</name>
    <dbReference type="NCBI Taxonomy" id="887898"/>
    <lineage>
        <taxon>Bacteria</taxon>
        <taxon>Pseudomonadati</taxon>
        <taxon>Pseudomonadota</taxon>
        <taxon>Betaproteobacteria</taxon>
        <taxon>Burkholderiales</taxon>
        <taxon>Burkholderiaceae</taxon>
        <taxon>Lautropia</taxon>
    </lineage>
</organism>